<accession>A0ABV6Z244</accession>
<dbReference type="SUPFAM" id="SSF48179">
    <property type="entry name" value="6-phosphogluconate dehydrogenase C-terminal domain-like"/>
    <property type="match status" value="1"/>
</dbReference>
<evidence type="ECO:0000259" key="3">
    <source>
        <dbReference type="Pfam" id="PF00725"/>
    </source>
</evidence>
<dbReference type="GO" id="GO:0003857">
    <property type="term" value="F:(3S)-3-hydroxyacyl-CoA dehydrogenase (NAD+) activity"/>
    <property type="evidence" value="ECO:0007669"/>
    <property type="project" value="UniProtKB-EC"/>
</dbReference>
<dbReference type="Pfam" id="PF00725">
    <property type="entry name" value="3HCDH"/>
    <property type="match status" value="1"/>
</dbReference>
<dbReference type="Proteomes" id="UP001594351">
    <property type="component" value="Unassembled WGS sequence"/>
</dbReference>
<sequence>MDVKTITVIGAGLMGRGIAQVSARAGYTTHLVEVDQGQLDKGFAHIKKILEKDLSKGKISEADRDQAIALITPSTTFEGAASSELVIEAVTENIEIKKAIFKDLDEKCPPSTIIATNTSSIPITQLAAVTKRPSQVLGMHFMNPVPVMKLVELVMGYDTSEESLEVAKAVCASMKKEIIVARRDFPGFIVNRICVPLINEAIWLLHDGMGTVEDIDKGVKLGLNHPMGPLTLADFVGLDTTLYILQIMLDIYGDPKYRPCPLLTQMVNAGHYGRKSGRGFYDYSK</sequence>
<dbReference type="InterPro" id="IPR008927">
    <property type="entry name" value="6-PGluconate_DH-like_C_sf"/>
</dbReference>
<dbReference type="EC" id="1.1.1.35" evidence="5"/>
<dbReference type="InterPro" id="IPR006108">
    <property type="entry name" value="3HC_DH_C"/>
</dbReference>
<dbReference type="InterPro" id="IPR006176">
    <property type="entry name" value="3-OHacyl-CoA_DH_NAD-bd"/>
</dbReference>
<dbReference type="Gene3D" id="3.40.50.720">
    <property type="entry name" value="NAD(P)-binding Rossmann-like Domain"/>
    <property type="match status" value="1"/>
</dbReference>
<feature type="domain" description="3-hydroxyacyl-CoA dehydrogenase NAD binding" evidence="4">
    <location>
        <begin position="5"/>
        <end position="183"/>
    </location>
</feature>
<dbReference type="InterPro" id="IPR006180">
    <property type="entry name" value="3-OHacyl-CoA_DH_CS"/>
</dbReference>
<comment type="similarity">
    <text evidence="1">Belongs to the 3-hydroxyacyl-CoA dehydrogenase family.</text>
</comment>
<organism evidence="5 6">
    <name type="scientific">candidate division CSSED10-310 bacterium</name>
    <dbReference type="NCBI Taxonomy" id="2855610"/>
    <lineage>
        <taxon>Bacteria</taxon>
        <taxon>Bacteria division CSSED10-310</taxon>
    </lineage>
</organism>
<keyword evidence="6" id="KW-1185">Reference proteome</keyword>
<feature type="domain" description="3-hydroxyacyl-CoA dehydrogenase C-terminal" evidence="3">
    <location>
        <begin position="187"/>
        <end position="283"/>
    </location>
</feature>
<dbReference type="InterPro" id="IPR013328">
    <property type="entry name" value="6PGD_dom2"/>
</dbReference>
<dbReference type="PIRSF" id="PIRSF000105">
    <property type="entry name" value="HCDH"/>
    <property type="match status" value="1"/>
</dbReference>
<reference evidence="5 6" key="1">
    <citation type="submission" date="2024-09" db="EMBL/GenBank/DDBJ databases">
        <title>Laminarin stimulates single cell rates of sulfate reduction while oxygen inhibits transcriptomic activity in coastal marine sediment.</title>
        <authorList>
            <person name="Lindsay M."/>
            <person name="Orcutt B."/>
            <person name="Emerson D."/>
            <person name="Stepanauskas R."/>
            <person name="D'Angelo T."/>
        </authorList>
    </citation>
    <scope>NUCLEOTIDE SEQUENCE [LARGE SCALE GENOMIC DNA]</scope>
    <source>
        <strain evidence="5">SAG AM-311-K15</strain>
    </source>
</reference>
<dbReference type="PANTHER" id="PTHR48075">
    <property type="entry name" value="3-HYDROXYACYL-COA DEHYDROGENASE FAMILY PROTEIN"/>
    <property type="match status" value="1"/>
</dbReference>
<dbReference type="InterPro" id="IPR036291">
    <property type="entry name" value="NAD(P)-bd_dom_sf"/>
</dbReference>
<evidence type="ECO:0000256" key="2">
    <source>
        <dbReference type="ARBA" id="ARBA00023002"/>
    </source>
</evidence>
<evidence type="ECO:0000313" key="6">
    <source>
        <dbReference type="Proteomes" id="UP001594351"/>
    </source>
</evidence>
<dbReference type="SUPFAM" id="SSF51735">
    <property type="entry name" value="NAD(P)-binding Rossmann-fold domains"/>
    <property type="match status" value="1"/>
</dbReference>
<evidence type="ECO:0000256" key="1">
    <source>
        <dbReference type="ARBA" id="ARBA00009463"/>
    </source>
</evidence>
<dbReference type="EMBL" id="JBHPBY010000324">
    <property type="protein sequence ID" value="MFC1852517.1"/>
    <property type="molecule type" value="Genomic_DNA"/>
</dbReference>
<dbReference type="Gene3D" id="1.10.1040.10">
    <property type="entry name" value="N-(1-d-carboxylethyl)-l-norvaline Dehydrogenase, domain 2"/>
    <property type="match status" value="1"/>
</dbReference>
<dbReference type="PANTHER" id="PTHR48075:SF5">
    <property type="entry name" value="3-HYDROXYBUTYRYL-COA DEHYDROGENASE"/>
    <property type="match status" value="1"/>
</dbReference>
<dbReference type="PROSITE" id="PS00067">
    <property type="entry name" value="3HCDH"/>
    <property type="match status" value="1"/>
</dbReference>
<dbReference type="InterPro" id="IPR022694">
    <property type="entry name" value="3-OHacyl-CoA_DH"/>
</dbReference>
<protein>
    <submittedName>
        <fullName evidence="5">3-hydroxyacyl-CoA dehydrogenase family protein</fullName>
        <ecNumber evidence="5">1.1.1.35</ecNumber>
    </submittedName>
</protein>
<evidence type="ECO:0000313" key="5">
    <source>
        <dbReference type="EMBL" id="MFC1852517.1"/>
    </source>
</evidence>
<proteinExistence type="inferred from homology"/>
<gene>
    <name evidence="5" type="ORF">ACFL27_20160</name>
</gene>
<keyword evidence="2 5" id="KW-0560">Oxidoreductase</keyword>
<evidence type="ECO:0000259" key="4">
    <source>
        <dbReference type="Pfam" id="PF02737"/>
    </source>
</evidence>
<comment type="caution">
    <text evidence="5">The sequence shown here is derived from an EMBL/GenBank/DDBJ whole genome shotgun (WGS) entry which is preliminary data.</text>
</comment>
<name>A0ABV6Z244_UNCC1</name>
<dbReference type="Pfam" id="PF02737">
    <property type="entry name" value="3HCDH_N"/>
    <property type="match status" value="1"/>
</dbReference>